<dbReference type="SUPFAM" id="SSF54236">
    <property type="entry name" value="Ubiquitin-like"/>
    <property type="match status" value="1"/>
</dbReference>
<proteinExistence type="predicted"/>
<name>A0A814K7N3_9BILA</name>
<organism evidence="2 4">
    <name type="scientific">Adineta steineri</name>
    <dbReference type="NCBI Taxonomy" id="433720"/>
    <lineage>
        <taxon>Eukaryota</taxon>
        <taxon>Metazoa</taxon>
        <taxon>Spiralia</taxon>
        <taxon>Gnathifera</taxon>
        <taxon>Rotifera</taxon>
        <taxon>Eurotatoria</taxon>
        <taxon>Bdelloidea</taxon>
        <taxon>Adinetida</taxon>
        <taxon>Adinetidae</taxon>
        <taxon>Adineta</taxon>
    </lineage>
</organism>
<dbReference type="PROSITE" id="PS50053">
    <property type="entry name" value="UBIQUITIN_2"/>
    <property type="match status" value="1"/>
</dbReference>
<dbReference type="InterPro" id="IPR000626">
    <property type="entry name" value="Ubiquitin-like_dom"/>
</dbReference>
<dbReference type="PRINTS" id="PR00348">
    <property type="entry name" value="UBIQUITIN"/>
</dbReference>
<dbReference type="Gene3D" id="3.10.20.90">
    <property type="entry name" value="Phosphatidylinositol 3-kinase Catalytic Subunit, Chain A, domain 1"/>
    <property type="match status" value="1"/>
</dbReference>
<dbReference type="AlphaFoldDB" id="A0A814K7N3"/>
<dbReference type="Pfam" id="PF00240">
    <property type="entry name" value="ubiquitin"/>
    <property type="match status" value="1"/>
</dbReference>
<dbReference type="EMBL" id="CAJNOE010000206">
    <property type="protein sequence ID" value="CAF1047258.1"/>
    <property type="molecule type" value="Genomic_DNA"/>
</dbReference>
<reference evidence="2" key="1">
    <citation type="submission" date="2021-02" db="EMBL/GenBank/DDBJ databases">
        <authorList>
            <person name="Nowell W R."/>
        </authorList>
    </citation>
    <scope>NUCLEOTIDE SEQUENCE</scope>
</reference>
<sequence length="403" mass="46431">MAAVAVLSNIPSSFIYEDLVSQVQAIQYQIIEMENSINNQLQIDKKVQNELQSRSLTFIDPFGNRITNNYMDHESISKIIQDYKKNYVPKYLQQWIRIGTQNDDMISPLSESQLKSSVLRYPNGYEFVSYGEIPVFIGKRENFCTQKIVVNVLLMDNIEKMKMRIKQKRPFHDFELRSCIIDPNIKPNITNWSEGTLSKLEETIMSNQLYQNNCVILAKIIDNKFNSGSTRSFEIYVKSLTGKTIVLYVSLGMDLSTVKELIQDVEGIPYDQQRLVFAGKQLEDGRTLSDYNISDESILHLILRLRGGMYHFTSGRQDFSNLPCDSMNAIQNVLTFKFKDMSHTQQLLPSKLQNSILQAQTILSTLYINIKEFSIFSDVPDLKNIIFSIPNDKDDNSNDDEKQ</sequence>
<evidence type="ECO:0000313" key="4">
    <source>
        <dbReference type="Proteomes" id="UP000663860"/>
    </source>
</evidence>
<dbReference type="PANTHER" id="PTHR10666">
    <property type="entry name" value="UBIQUITIN"/>
    <property type="match status" value="1"/>
</dbReference>
<evidence type="ECO:0000313" key="3">
    <source>
        <dbReference type="EMBL" id="CAF3562037.1"/>
    </source>
</evidence>
<dbReference type="InterPro" id="IPR019954">
    <property type="entry name" value="Ubiquitin_CS"/>
</dbReference>
<dbReference type="InterPro" id="IPR019956">
    <property type="entry name" value="Ubiquitin_dom"/>
</dbReference>
<protein>
    <recommendedName>
        <fullName evidence="1">Ubiquitin-like domain-containing protein</fullName>
    </recommendedName>
</protein>
<comment type="caution">
    <text evidence="2">The sequence shown here is derived from an EMBL/GenBank/DDBJ whole genome shotgun (WGS) entry which is preliminary data.</text>
</comment>
<dbReference type="Proteomes" id="UP000663860">
    <property type="component" value="Unassembled WGS sequence"/>
</dbReference>
<dbReference type="PROSITE" id="PS00299">
    <property type="entry name" value="UBIQUITIN_1"/>
    <property type="match status" value="1"/>
</dbReference>
<dbReference type="EMBL" id="CAJOBB010000101">
    <property type="protein sequence ID" value="CAF3562037.1"/>
    <property type="molecule type" value="Genomic_DNA"/>
</dbReference>
<dbReference type="InterPro" id="IPR050158">
    <property type="entry name" value="Ubiquitin_ubiquitin-like"/>
</dbReference>
<dbReference type="InterPro" id="IPR029071">
    <property type="entry name" value="Ubiquitin-like_domsf"/>
</dbReference>
<dbReference type="FunFam" id="3.10.20.90:FF:000222">
    <property type="entry name" value="Polyubiquitin 5"/>
    <property type="match status" value="1"/>
</dbReference>
<evidence type="ECO:0000313" key="2">
    <source>
        <dbReference type="EMBL" id="CAF1047258.1"/>
    </source>
</evidence>
<dbReference type="Proteomes" id="UP000663868">
    <property type="component" value="Unassembled WGS sequence"/>
</dbReference>
<feature type="domain" description="Ubiquitin-like" evidence="1">
    <location>
        <begin position="233"/>
        <end position="308"/>
    </location>
</feature>
<accession>A0A814K7N3</accession>
<evidence type="ECO:0000259" key="1">
    <source>
        <dbReference type="PROSITE" id="PS50053"/>
    </source>
</evidence>
<dbReference type="SMART" id="SM00213">
    <property type="entry name" value="UBQ"/>
    <property type="match status" value="1"/>
</dbReference>
<gene>
    <name evidence="2" type="ORF">IZO911_LOCUS20131</name>
    <name evidence="3" type="ORF">KXQ929_LOCUS3192</name>
</gene>